<dbReference type="Proteomes" id="UP001550535">
    <property type="component" value="Unassembled WGS sequence"/>
</dbReference>
<name>A0ABV2XAM9_9NOCA</name>
<dbReference type="InterPro" id="IPR029068">
    <property type="entry name" value="Glyas_Bleomycin-R_OHBP_Dase"/>
</dbReference>
<dbReference type="PROSITE" id="PS51819">
    <property type="entry name" value="VOC"/>
    <property type="match status" value="1"/>
</dbReference>
<sequence length="132" mass="14464">MRIGLMTIVVAEYDSAIDFFVDSLGFELVEDSAALTNDGRAKRWVVVRPPGAETGILLARADGAAQVAVIGRQIAGRVGFFLEVEDFQSAYDRMVSRGVEFVRAPRDEPYGRVAVFLDIAGNRWDLLGPDQS</sequence>
<dbReference type="InterPro" id="IPR037523">
    <property type="entry name" value="VOC_core"/>
</dbReference>
<dbReference type="PANTHER" id="PTHR36437">
    <property type="entry name" value="GLYOXALASE/BLEOMYCIN RESISTANCE PROTEIN/DIOXYGENASE"/>
    <property type="match status" value="1"/>
</dbReference>
<dbReference type="Gene3D" id="3.10.180.10">
    <property type="entry name" value="2,3-Dihydroxybiphenyl 1,2-Dioxygenase, domain 1"/>
    <property type="match status" value="1"/>
</dbReference>
<dbReference type="Pfam" id="PF00903">
    <property type="entry name" value="Glyoxalase"/>
    <property type="match status" value="1"/>
</dbReference>
<dbReference type="RefSeq" id="WP_063020358.1">
    <property type="nucleotide sequence ID" value="NZ_JBEYBM010000012.1"/>
</dbReference>
<keyword evidence="3" id="KW-1185">Reference proteome</keyword>
<comment type="caution">
    <text evidence="2">The sequence shown here is derived from an EMBL/GenBank/DDBJ whole genome shotgun (WGS) entry which is preliminary data.</text>
</comment>
<proteinExistence type="predicted"/>
<dbReference type="InterPro" id="IPR004360">
    <property type="entry name" value="Glyas_Fos-R_dOase_dom"/>
</dbReference>
<reference evidence="2 3" key="1">
    <citation type="submission" date="2024-06" db="EMBL/GenBank/DDBJ databases">
        <title>The Natural Products Discovery Center: Release of the First 8490 Sequenced Strains for Exploring Actinobacteria Biosynthetic Diversity.</title>
        <authorList>
            <person name="Kalkreuter E."/>
            <person name="Kautsar S.A."/>
            <person name="Yang D."/>
            <person name="Bader C.D."/>
            <person name="Teijaro C.N."/>
            <person name="Fluegel L."/>
            <person name="Davis C.M."/>
            <person name="Simpson J.R."/>
            <person name="Lauterbach L."/>
            <person name="Steele A.D."/>
            <person name="Gui C."/>
            <person name="Meng S."/>
            <person name="Li G."/>
            <person name="Viehrig K."/>
            <person name="Ye F."/>
            <person name="Su P."/>
            <person name="Kiefer A.F."/>
            <person name="Nichols A."/>
            <person name="Cepeda A.J."/>
            <person name="Yan W."/>
            <person name="Fan B."/>
            <person name="Jiang Y."/>
            <person name="Adhikari A."/>
            <person name="Zheng C.-J."/>
            <person name="Schuster L."/>
            <person name="Cowan T.M."/>
            <person name="Smanski M.J."/>
            <person name="Chevrette M.G."/>
            <person name="De Carvalho L.P.S."/>
            <person name="Shen B."/>
        </authorList>
    </citation>
    <scope>NUCLEOTIDE SEQUENCE [LARGE SCALE GENOMIC DNA]</scope>
    <source>
        <strain evidence="2 3">NPDC019434</strain>
    </source>
</reference>
<feature type="domain" description="VOC" evidence="1">
    <location>
        <begin position="2"/>
        <end position="129"/>
    </location>
</feature>
<evidence type="ECO:0000313" key="2">
    <source>
        <dbReference type="EMBL" id="MEU2122929.1"/>
    </source>
</evidence>
<evidence type="ECO:0000259" key="1">
    <source>
        <dbReference type="PROSITE" id="PS51819"/>
    </source>
</evidence>
<dbReference type="EMBL" id="JBEYBR010000031">
    <property type="protein sequence ID" value="MEU2122929.1"/>
    <property type="molecule type" value="Genomic_DNA"/>
</dbReference>
<gene>
    <name evidence="2" type="ORF">ABZ507_14025</name>
</gene>
<accession>A0ABV2XAM9</accession>
<evidence type="ECO:0000313" key="3">
    <source>
        <dbReference type="Proteomes" id="UP001550535"/>
    </source>
</evidence>
<organism evidence="2 3">
    <name type="scientific">Nocardia niwae</name>
    <dbReference type="NCBI Taxonomy" id="626084"/>
    <lineage>
        <taxon>Bacteria</taxon>
        <taxon>Bacillati</taxon>
        <taxon>Actinomycetota</taxon>
        <taxon>Actinomycetes</taxon>
        <taxon>Mycobacteriales</taxon>
        <taxon>Nocardiaceae</taxon>
        <taxon>Nocardia</taxon>
    </lineage>
</organism>
<dbReference type="PANTHER" id="PTHR36437:SF2">
    <property type="entry name" value="GLYOXALASE_BLEOMYCIN RESISTANCE PROTEIN_DIOXYGENASE"/>
    <property type="match status" value="1"/>
</dbReference>
<dbReference type="SUPFAM" id="SSF54593">
    <property type="entry name" value="Glyoxalase/Bleomycin resistance protein/Dihydroxybiphenyl dioxygenase"/>
    <property type="match status" value="1"/>
</dbReference>
<protein>
    <submittedName>
        <fullName evidence="2">VOC family protein</fullName>
    </submittedName>
</protein>